<accession>A0A0G2I1A9</accession>
<reference evidence="2 3" key="2">
    <citation type="submission" date="2015-05" db="EMBL/GenBank/DDBJ databases">
        <authorList>
            <person name="Morales-Cruz A."/>
            <person name="Amrine K.C."/>
            <person name="Cantu D."/>
        </authorList>
    </citation>
    <scope>NUCLEOTIDE SEQUENCE [LARGE SCALE GENOMIC DNA]</scope>
    <source>
        <strain evidence="2">DA912</strain>
    </source>
</reference>
<sequence>MPDQLRYDALGCCHRAGGKKAARTPSIDALAGEATLFTNCFTPGSLQQAPYPYDTKAALQHEDTALVRRAVAIRDKEWTFVHRLYEPPELYSTRDDPQELYSLAEVPKHAGARRMEPNVLRFIVESSDFLPYQKDPRFPHLDLESPKSQWKKRGAQ</sequence>
<comment type="caution">
    <text evidence="2">The sequence shown here is derived from an EMBL/GenBank/DDBJ whole genome shotgun (WGS) entry which is preliminary data.</text>
</comment>
<evidence type="ECO:0000313" key="2">
    <source>
        <dbReference type="EMBL" id="KKY33870.1"/>
    </source>
</evidence>
<organism evidence="2 3">
    <name type="scientific">Diaporthe ampelina</name>
    <dbReference type="NCBI Taxonomy" id="1214573"/>
    <lineage>
        <taxon>Eukaryota</taxon>
        <taxon>Fungi</taxon>
        <taxon>Dikarya</taxon>
        <taxon>Ascomycota</taxon>
        <taxon>Pezizomycotina</taxon>
        <taxon>Sordariomycetes</taxon>
        <taxon>Sordariomycetidae</taxon>
        <taxon>Diaporthales</taxon>
        <taxon>Diaporthaceae</taxon>
        <taxon>Diaporthe</taxon>
    </lineage>
</organism>
<dbReference type="Proteomes" id="UP000034680">
    <property type="component" value="Unassembled WGS sequence"/>
</dbReference>
<name>A0A0G2I1A9_9PEZI</name>
<dbReference type="EMBL" id="LCUC01000226">
    <property type="protein sequence ID" value="KKY33870.1"/>
    <property type="molecule type" value="Genomic_DNA"/>
</dbReference>
<evidence type="ECO:0000256" key="1">
    <source>
        <dbReference type="SAM" id="MobiDB-lite"/>
    </source>
</evidence>
<evidence type="ECO:0000313" key="3">
    <source>
        <dbReference type="Proteomes" id="UP000034680"/>
    </source>
</evidence>
<gene>
    <name evidence="2" type="ORF">UCDDA912_g06249</name>
</gene>
<reference evidence="2 3" key="1">
    <citation type="submission" date="2015-05" db="EMBL/GenBank/DDBJ databases">
        <title>Distinctive expansion of gene families associated with plant cell wall degradation and secondary metabolism in the genomes of grapevine trunk pathogens.</title>
        <authorList>
            <person name="Lawrence D.P."/>
            <person name="Travadon R."/>
            <person name="Rolshausen P.E."/>
            <person name="Baumgartner K."/>
        </authorList>
    </citation>
    <scope>NUCLEOTIDE SEQUENCE [LARGE SCALE GENOMIC DNA]</scope>
    <source>
        <strain evidence="2">DA912</strain>
    </source>
</reference>
<dbReference type="STRING" id="1214573.A0A0G2I1A9"/>
<keyword evidence="3" id="KW-1185">Reference proteome</keyword>
<feature type="region of interest" description="Disordered" evidence="1">
    <location>
        <begin position="133"/>
        <end position="156"/>
    </location>
</feature>
<dbReference type="OrthoDB" id="103349at2759"/>
<dbReference type="AlphaFoldDB" id="A0A0G2I1A9"/>
<feature type="compositionally biased region" description="Basic and acidic residues" evidence="1">
    <location>
        <begin position="134"/>
        <end position="145"/>
    </location>
</feature>
<dbReference type="InterPro" id="IPR017850">
    <property type="entry name" value="Alkaline_phosphatase_core_sf"/>
</dbReference>
<dbReference type="Gene3D" id="3.40.720.10">
    <property type="entry name" value="Alkaline Phosphatase, subunit A"/>
    <property type="match status" value="2"/>
</dbReference>
<protein>
    <submittedName>
        <fullName evidence="2">Putative sulfatase</fullName>
    </submittedName>
</protein>
<proteinExistence type="predicted"/>
<dbReference type="SUPFAM" id="SSF53649">
    <property type="entry name" value="Alkaline phosphatase-like"/>
    <property type="match status" value="2"/>
</dbReference>